<evidence type="ECO:0000256" key="4">
    <source>
        <dbReference type="ARBA" id="ARBA00023004"/>
    </source>
</evidence>
<dbReference type="PANTHER" id="PTHR10543">
    <property type="entry name" value="BETA-CAROTENE DIOXYGENASE"/>
    <property type="match status" value="1"/>
</dbReference>
<dbReference type="GO" id="GO:0010436">
    <property type="term" value="F:carotenoid dioxygenase activity"/>
    <property type="evidence" value="ECO:0007669"/>
    <property type="project" value="TreeGrafter"/>
</dbReference>
<proteinExistence type="inferred from homology"/>
<protein>
    <recommendedName>
        <fullName evidence="6">Dioxygenase</fullName>
        <ecNumber evidence="6">1.13.11.-</ecNumber>
    </recommendedName>
</protein>
<dbReference type="EMBL" id="VJZA01000038">
    <property type="protein sequence ID" value="TVT20212.1"/>
    <property type="molecule type" value="Genomic_DNA"/>
</dbReference>
<comment type="caution">
    <text evidence="7">The sequence shown here is derived from an EMBL/GenBank/DDBJ whole genome shotgun (WGS) entry which is preliminary data.</text>
</comment>
<dbReference type="AlphaFoldDB" id="A0A558A7H5"/>
<evidence type="ECO:0000256" key="3">
    <source>
        <dbReference type="ARBA" id="ARBA00023002"/>
    </source>
</evidence>
<accession>A0A558A7H5</accession>
<keyword evidence="3 6" id="KW-0560">Oxidoreductase</keyword>
<keyword evidence="6 7" id="KW-0223">Dioxygenase</keyword>
<evidence type="ECO:0000313" key="7">
    <source>
        <dbReference type="EMBL" id="TVT20212.1"/>
    </source>
</evidence>
<evidence type="ECO:0000256" key="6">
    <source>
        <dbReference type="RuleBase" id="RU364048"/>
    </source>
</evidence>
<dbReference type="GO" id="GO:0016121">
    <property type="term" value="P:carotene catabolic process"/>
    <property type="evidence" value="ECO:0007669"/>
    <property type="project" value="TreeGrafter"/>
</dbReference>
<dbReference type="EC" id="1.13.11.-" evidence="6"/>
<feature type="binding site" evidence="5">
    <location>
        <position position="149"/>
    </location>
    <ligand>
        <name>Fe cation</name>
        <dbReference type="ChEBI" id="CHEBI:24875"/>
        <note>catalytic</note>
    </ligand>
</feature>
<dbReference type="Proteomes" id="UP000318578">
    <property type="component" value="Unassembled WGS sequence"/>
</dbReference>
<evidence type="ECO:0000256" key="2">
    <source>
        <dbReference type="ARBA" id="ARBA00022723"/>
    </source>
</evidence>
<keyword evidence="4 5" id="KW-0408">Iron</keyword>
<organism evidence="7 8">
    <name type="scientific">Amycolatopsis acidiphila</name>
    <dbReference type="NCBI Taxonomy" id="715473"/>
    <lineage>
        <taxon>Bacteria</taxon>
        <taxon>Bacillati</taxon>
        <taxon>Actinomycetota</taxon>
        <taxon>Actinomycetes</taxon>
        <taxon>Pseudonocardiales</taxon>
        <taxon>Pseudonocardiaceae</taxon>
        <taxon>Amycolatopsis</taxon>
    </lineage>
</organism>
<evidence type="ECO:0000313" key="8">
    <source>
        <dbReference type="Proteomes" id="UP000318578"/>
    </source>
</evidence>
<comment type="cofactor">
    <cofactor evidence="5 6">
        <name>Fe(2+)</name>
        <dbReference type="ChEBI" id="CHEBI:29033"/>
    </cofactor>
    <text evidence="5 6">Binds 1 Fe(2+) ion per subunit.</text>
</comment>
<dbReference type="PANTHER" id="PTHR10543:SF89">
    <property type="entry name" value="CAROTENOID 9,10(9',10')-CLEAVAGE DIOXYGENASE 1"/>
    <property type="match status" value="1"/>
</dbReference>
<evidence type="ECO:0000256" key="1">
    <source>
        <dbReference type="ARBA" id="ARBA00006787"/>
    </source>
</evidence>
<keyword evidence="2 5" id="KW-0479">Metal-binding</keyword>
<dbReference type="GO" id="GO:0046872">
    <property type="term" value="F:metal ion binding"/>
    <property type="evidence" value="ECO:0007669"/>
    <property type="project" value="UniProtKB-KW"/>
</dbReference>
<sequence>MTRTSFHLKGNYAPVADELTAFDLPVTGAIPPELTGWYLRNGPNPRDESAHWFTGDGMIHGVRLENGRAAWYRNRWVRTRSFEDPSMRLRGPDGSRDLTASLANTHVVNHAGRTLALVESSLPYEVTHELETVGPYDFHGKLHTAMTAHPKICPETGELHFFGYDVREPYVTYHRADAAGELQLSRPIDVPGPTMMHDFTLTSRHVVFLDLPVVFDGARDGMPYHWDAGYGARIGVLSREDPHGEVRWFTVDPCYVFHTLNAHEAGETIVLHVVRYAHLWWPGHEDAPSTLWRWTIDLRAGTVREEQLDDRPCEFPRIDDRLAGLDVRYGHVTAGDALVRYDLHAGGSAAHTFTEGRTPGEAVFAPPNWLITYVYDRARDSSDLVILDATDLRAPVATVALPSRVPAGFHGNWIADGHPGA</sequence>
<keyword evidence="8" id="KW-1185">Reference proteome</keyword>
<reference evidence="7 8" key="1">
    <citation type="submission" date="2019-07" db="EMBL/GenBank/DDBJ databases">
        <title>New species of Amycolatopsis and Streptomyces.</title>
        <authorList>
            <person name="Duangmal K."/>
            <person name="Teo W.F.A."/>
            <person name="Lipun K."/>
        </authorList>
    </citation>
    <scope>NUCLEOTIDE SEQUENCE [LARGE SCALE GENOMIC DNA]</scope>
    <source>
        <strain evidence="7 8">JCM 30562</strain>
    </source>
</reference>
<dbReference type="OrthoDB" id="6636843at2"/>
<dbReference type="RefSeq" id="WP_144641647.1">
    <property type="nucleotide sequence ID" value="NZ_BNAX01000006.1"/>
</dbReference>
<name>A0A558A7H5_9PSEU</name>
<gene>
    <name evidence="7" type="ORF">FNH06_21515</name>
</gene>
<comment type="similarity">
    <text evidence="1 6">Belongs to the carotenoid oxygenase family.</text>
</comment>
<evidence type="ECO:0000256" key="5">
    <source>
        <dbReference type="PIRSR" id="PIRSR604294-1"/>
    </source>
</evidence>
<feature type="binding site" evidence="5">
    <location>
        <position position="410"/>
    </location>
    <ligand>
        <name>Fe cation</name>
        <dbReference type="ChEBI" id="CHEBI:24875"/>
        <note>catalytic</note>
    </ligand>
</feature>
<feature type="binding site" evidence="5">
    <location>
        <position position="258"/>
    </location>
    <ligand>
        <name>Fe cation</name>
        <dbReference type="ChEBI" id="CHEBI:24875"/>
        <note>catalytic</note>
    </ligand>
</feature>
<feature type="binding site" evidence="5">
    <location>
        <position position="197"/>
    </location>
    <ligand>
        <name>Fe cation</name>
        <dbReference type="ChEBI" id="CHEBI:24875"/>
        <note>catalytic</note>
    </ligand>
</feature>
<dbReference type="Pfam" id="PF03055">
    <property type="entry name" value="RPE65"/>
    <property type="match status" value="1"/>
</dbReference>
<dbReference type="InterPro" id="IPR004294">
    <property type="entry name" value="Carotenoid_Oase"/>
</dbReference>